<feature type="region of interest" description="Disordered" evidence="1">
    <location>
        <begin position="131"/>
        <end position="156"/>
    </location>
</feature>
<feature type="compositionally biased region" description="Polar residues" evidence="1">
    <location>
        <begin position="139"/>
        <end position="153"/>
    </location>
</feature>
<name>A0A7S2CNQ6_9STRA</name>
<sequence>MPRSIDEPDIVFVAEFALGELQKLSDSGIYRTLSLDRIVSAATQDGIFHMNTFLSMQFSSPYFKSGALVEVYEVMVMRHKEDGTFSFAIDDFPEMDDDAIERFWIQKVEEHRRSREEAFRQMELDILTEMDNEGHDPSSTDQAETNDSTSSSEVFPELTGMTSTELFQVLSQDLSSTDEGNKDRRRAALEVIDGRWDHEAKELHDELSKMKTSSLYQITTSPTVVNHRKLVAEKIIEGRLHLMDQSEPAVSQSPPQRKKDELDRSEL</sequence>
<organism evidence="2">
    <name type="scientific">Octactis speculum</name>
    <dbReference type="NCBI Taxonomy" id="3111310"/>
    <lineage>
        <taxon>Eukaryota</taxon>
        <taxon>Sar</taxon>
        <taxon>Stramenopiles</taxon>
        <taxon>Ochrophyta</taxon>
        <taxon>Dictyochophyceae</taxon>
        <taxon>Dictyochales</taxon>
        <taxon>Dictyochaceae</taxon>
        <taxon>Octactis</taxon>
    </lineage>
</organism>
<evidence type="ECO:0000256" key="1">
    <source>
        <dbReference type="SAM" id="MobiDB-lite"/>
    </source>
</evidence>
<feature type="region of interest" description="Disordered" evidence="1">
    <location>
        <begin position="242"/>
        <end position="267"/>
    </location>
</feature>
<feature type="compositionally biased region" description="Basic and acidic residues" evidence="1">
    <location>
        <begin position="257"/>
        <end position="267"/>
    </location>
</feature>
<dbReference type="AlphaFoldDB" id="A0A7S2CNQ6"/>
<reference evidence="2" key="1">
    <citation type="submission" date="2021-01" db="EMBL/GenBank/DDBJ databases">
        <authorList>
            <person name="Corre E."/>
            <person name="Pelletier E."/>
            <person name="Niang G."/>
            <person name="Scheremetjew M."/>
            <person name="Finn R."/>
            <person name="Kale V."/>
            <person name="Holt S."/>
            <person name="Cochrane G."/>
            <person name="Meng A."/>
            <person name="Brown T."/>
            <person name="Cohen L."/>
        </authorList>
    </citation>
    <scope>NUCLEOTIDE SEQUENCE</scope>
    <source>
        <strain evidence="2">CCMP1381</strain>
    </source>
</reference>
<gene>
    <name evidence="2" type="ORF">DSPE1174_LOCUS16022</name>
</gene>
<evidence type="ECO:0000313" key="2">
    <source>
        <dbReference type="EMBL" id="CAD9431027.1"/>
    </source>
</evidence>
<dbReference type="EMBL" id="HBGS01031343">
    <property type="protein sequence ID" value="CAD9431027.1"/>
    <property type="molecule type" value="Transcribed_RNA"/>
</dbReference>
<accession>A0A7S2CNQ6</accession>
<proteinExistence type="predicted"/>
<protein>
    <submittedName>
        <fullName evidence="2">Uncharacterized protein</fullName>
    </submittedName>
</protein>